<comment type="caution">
    <text evidence="2">The sequence shown here is derived from an EMBL/GenBank/DDBJ whole genome shotgun (WGS) entry which is preliminary data.</text>
</comment>
<dbReference type="EMBL" id="BLIN01000003">
    <property type="protein sequence ID" value="GFE06338.1"/>
    <property type="molecule type" value="Genomic_DNA"/>
</dbReference>
<dbReference type="Proteomes" id="UP000435837">
    <property type="component" value="Unassembled WGS sequence"/>
</dbReference>
<feature type="compositionally biased region" description="Basic and acidic residues" evidence="1">
    <location>
        <begin position="92"/>
        <end position="104"/>
    </location>
</feature>
<gene>
    <name evidence="2" type="ORF">Scani_26060</name>
</gene>
<dbReference type="AlphaFoldDB" id="A0A640S5I9"/>
<organism evidence="2 3">
    <name type="scientific">Streptomyces caniferus</name>
    <dbReference type="NCBI Taxonomy" id="285557"/>
    <lineage>
        <taxon>Bacteria</taxon>
        <taxon>Bacillati</taxon>
        <taxon>Actinomycetota</taxon>
        <taxon>Actinomycetes</taxon>
        <taxon>Kitasatosporales</taxon>
        <taxon>Streptomycetaceae</taxon>
        <taxon>Streptomyces</taxon>
    </lineage>
</organism>
<reference evidence="2 3" key="1">
    <citation type="submission" date="2019-12" db="EMBL/GenBank/DDBJ databases">
        <title>Whole genome shotgun sequence of Streptomyces caniferus NBRC 15389.</title>
        <authorList>
            <person name="Ichikawa N."/>
            <person name="Kimura A."/>
            <person name="Kitahashi Y."/>
            <person name="Komaki H."/>
            <person name="Tamura T."/>
        </authorList>
    </citation>
    <scope>NUCLEOTIDE SEQUENCE [LARGE SCALE GENOMIC DNA]</scope>
    <source>
        <strain evidence="2 3">NBRC 15389</strain>
    </source>
</reference>
<feature type="region of interest" description="Disordered" evidence="1">
    <location>
        <begin position="63"/>
        <end position="104"/>
    </location>
</feature>
<name>A0A640S5I9_9ACTN</name>
<proteinExistence type="predicted"/>
<protein>
    <submittedName>
        <fullName evidence="2">Uncharacterized protein</fullName>
    </submittedName>
</protein>
<evidence type="ECO:0000313" key="3">
    <source>
        <dbReference type="Proteomes" id="UP000435837"/>
    </source>
</evidence>
<sequence length="104" mass="11937">MYEELCASLGEFVHHYPGYAPDNYDPTILERTQDVIRARGYDVDEELWRAPSDDELISVTAKCQHSPSDAGPIKPMPTRVRRAGTSRSRRLPHSERRQEAPWLS</sequence>
<evidence type="ECO:0000256" key="1">
    <source>
        <dbReference type="SAM" id="MobiDB-lite"/>
    </source>
</evidence>
<accession>A0A640S5I9</accession>
<feature type="compositionally biased region" description="Basic residues" evidence="1">
    <location>
        <begin position="79"/>
        <end position="91"/>
    </location>
</feature>
<evidence type="ECO:0000313" key="2">
    <source>
        <dbReference type="EMBL" id="GFE06338.1"/>
    </source>
</evidence>